<evidence type="ECO:0000313" key="2">
    <source>
        <dbReference type="EMBL" id="NYJ20199.1"/>
    </source>
</evidence>
<protein>
    <recommendedName>
        <fullName evidence="4">Nuclear transport factor 2 family protein</fullName>
    </recommendedName>
</protein>
<proteinExistence type="predicted"/>
<keyword evidence="1" id="KW-1133">Transmembrane helix</keyword>
<dbReference type="RefSeq" id="WP_179578841.1">
    <property type="nucleotide sequence ID" value="NZ_JACCFM010000001.1"/>
</dbReference>
<sequence length="153" mass="15899">MDKMPGQRDRTLHLLVAIVGAVVVIAVAVVLTRGATPRLDAATPAGTVQRYTEAVLAGDTDAALALVDPASLSNCFGGHDSTNNLRITLRGTTENGSKAEVAVTFTSTSDTGGFSPAESAQDDRFTLVKRGDVWLITSTPWNVTVCPPEGGTS</sequence>
<keyword evidence="1" id="KW-0812">Transmembrane</keyword>
<dbReference type="AlphaFoldDB" id="A0A7Z0EEJ0"/>
<keyword evidence="3" id="KW-1185">Reference proteome</keyword>
<dbReference type="EMBL" id="JACCFM010000001">
    <property type="protein sequence ID" value="NYJ20199.1"/>
    <property type="molecule type" value="Genomic_DNA"/>
</dbReference>
<comment type="caution">
    <text evidence="2">The sequence shown here is derived from an EMBL/GenBank/DDBJ whole genome shotgun (WGS) entry which is preliminary data.</text>
</comment>
<gene>
    <name evidence="2" type="ORF">HNR05_001990</name>
</gene>
<dbReference type="Proteomes" id="UP000537260">
    <property type="component" value="Unassembled WGS sequence"/>
</dbReference>
<accession>A0A7Z0EEJ0</accession>
<evidence type="ECO:0000313" key="3">
    <source>
        <dbReference type="Proteomes" id="UP000537260"/>
    </source>
</evidence>
<organism evidence="2 3">
    <name type="scientific">Glaciibacter psychrotolerans</name>
    <dbReference type="NCBI Taxonomy" id="670054"/>
    <lineage>
        <taxon>Bacteria</taxon>
        <taxon>Bacillati</taxon>
        <taxon>Actinomycetota</taxon>
        <taxon>Actinomycetes</taxon>
        <taxon>Micrococcales</taxon>
        <taxon>Microbacteriaceae</taxon>
        <taxon>Glaciibacter</taxon>
    </lineage>
</organism>
<reference evidence="2 3" key="1">
    <citation type="submission" date="2020-07" db="EMBL/GenBank/DDBJ databases">
        <title>Sequencing the genomes of 1000 actinobacteria strains.</title>
        <authorList>
            <person name="Klenk H.-P."/>
        </authorList>
    </citation>
    <scope>NUCLEOTIDE SEQUENCE [LARGE SCALE GENOMIC DNA]</scope>
    <source>
        <strain evidence="2 3">LI1</strain>
    </source>
</reference>
<evidence type="ECO:0000256" key="1">
    <source>
        <dbReference type="SAM" id="Phobius"/>
    </source>
</evidence>
<feature type="transmembrane region" description="Helical" evidence="1">
    <location>
        <begin position="12"/>
        <end position="31"/>
    </location>
</feature>
<evidence type="ECO:0008006" key="4">
    <source>
        <dbReference type="Google" id="ProtNLM"/>
    </source>
</evidence>
<name>A0A7Z0EEJ0_9MICO</name>
<keyword evidence="1" id="KW-0472">Membrane</keyword>